<dbReference type="InterPro" id="IPR050361">
    <property type="entry name" value="MPP/UQCRC_Complex"/>
</dbReference>
<dbReference type="Pfam" id="PF00675">
    <property type="entry name" value="Peptidase_M16"/>
    <property type="match status" value="1"/>
</dbReference>
<feature type="domain" description="Peptidase M16 C-terminal" evidence="4">
    <location>
        <begin position="166"/>
        <end position="342"/>
    </location>
</feature>
<comment type="caution">
    <text evidence="5">The sequence shown here is derived from an EMBL/GenBank/DDBJ whole genome shotgun (WGS) entry which is preliminary data.</text>
</comment>
<dbReference type="Pfam" id="PF05193">
    <property type="entry name" value="Peptidase_M16_C"/>
    <property type="match status" value="1"/>
</dbReference>
<evidence type="ECO:0000259" key="3">
    <source>
        <dbReference type="Pfam" id="PF00675"/>
    </source>
</evidence>
<keyword evidence="6" id="KW-1185">Reference proteome</keyword>
<dbReference type="RefSeq" id="WP_249279639.1">
    <property type="nucleotide sequence ID" value="NZ_JACRSS010000001.1"/>
</dbReference>
<dbReference type="GO" id="GO:0046872">
    <property type="term" value="F:metal ion binding"/>
    <property type="evidence" value="ECO:0007669"/>
    <property type="project" value="InterPro"/>
</dbReference>
<comment type="similarity">
    <text evidence="1 2">Belongs to the peptidase M16 family.</text>
</comment>
<dbReference type="GO" id="GO:0004222">
    <property type="term" value="F:metalloendopeptidase activity"/>
    <property type="evidence" value="ECO:0007669"/>
    <property type="project" value="InterPro"/>
</dbReference>
<gene>
    <name evidence="5" type="ORF">H8693_02385</name>
</gene>
<evidence type="ECO:0000256" key="2">
    <source>
        <dbReference type="RuleBase" id="RU004447"/>
    </source>
</evidence>
<dbReference type="Proteomes" id="UP000617951">
    <property type="component" value="Unassembled WGS sequence"/>
</dbReference>
<evidence type="ECO:0000313" key="6">
    <source>
        <dbReference type="Proteomes" id="UP000617951"/>
    </source>
</evidence>
<dbReference type="AlphaFoldDB" id="A0A926DIN8"/>
<evidence type="ECO:0000313" key="5">
    <source>
        <dbReference type="EMBL" id="MBC8537780.1"/>
    </source>
</evidence>
<dbReference type="PROSITE" id="PS00143">
    <property type="entry name" value="INSULINASE"/>
    <property type="match status" value="1"/>
</dbReference>
<dbReference type="SUPFAM" id="SSF63411">
    <property type="entry name" value="LuxS/MPP-like metallohydrolase"/>
    <property type="match status" value="2"/>
</dbReference>
<dbReference type="PANTHER" id="PTHR11851:SF49">
    <property type="entry name" value="MITOCHONDRIAL-PROCESSING PEPTIDASE SUBUNIT ALPHA"/>
    <property type="match status" value="1"/>
</dbReference>
<name>A0A926DIN8_9FIRM</name>
<accession>A0A926DIN8</accession>
<evidence type="ECO:0000259" key="4">
    <source>
        <dbReference type="Pfam" id="PF05193"/>
    </source>
</evidence>
<feature type="domain" description="Peptidase M16 N-terminal" evidence="3">
    <location>
        <begin position="16"/>
        <end position="159"/>
    </location>
</feature>
<dbReference type="FunFam" id="3.30.830.10:FF:000008">
    <property type="entry name" value="Mitochondrial-processing peptidase subunit beta"/>
    <property type="match status" value="1"/>
</dbReference>
<protein>
    <submittedName>
        <fullName evidence="5">Insulinase family protein</fullName>
    </submittedName>
</protein>
<evidence type="ECO:0000256" key="1">
    <source>
        <dbReference type="ARBA" id="ARBA00007261"/>
    </source>
</evidence>
<dbReference type="EMBL" id="JACRSS010000001">
    <property type="protein sequence ID" value="MBC8537780.1"/>
    <property type="molecule type" value="Genomic_DNA"/>
</dbReference>
<proteinExistence type="inferred from homology"/>
<dbReference type="InterPro" id="IPR001431">
    <property type="entry name" value="Pept_M16_Zn_BS"/>
</dbReference>
<dbReference type="GO" id="GO:0006508">
    <property type="term" value="P:proteolysis"/>
    <property type="evidence" value="ECO:0007669"/>
    <property type="project" value="InterPro"/>
</dbReference>
<dbReference type="InterPro" id="IPR011765">
    <property type="entry name" value="Pept_M16_N"/>
</dbReference>
<dbReference type="Gene3D" id="3.30.830.10">
    <property type="entry name" value="Metalloenzyme, LuxS/M16 peptidase-like"/>
    <property type="match status" value="2"/>
</dbReference>
<dbReference type="InterPro" id="IPR011249">
    <property type="entry name" value="Metalloenz_LuxS/M16"/>
</dbReference>
<reference evidence="5" key="1">
    <citation type="submission" date="2020-08" db="EMBL/GenBank/DDBJ databases">
        <title>Genome public.</title>
        <authorList>
            <person name="Liu C."/>
            <person name="Sun Q."/>
        </authorList>
    </citation>
    <scope>NUCLEOTIDE SEQUENCE</scope>
    <source>
        <strain evidence="5">NSJ-63</strain>
    </source>
</reference>
<dbReference type="InterPro" id="IPR007863">
    <property type="entry name" value="Peptidase_M16_C"/>
</dbReference>
<organism evidence="5 6">
    <name type="scientific">Guopingia tenuis</name>
    <dbReference type="NCBI Taxonomy" id="2763656"/>
    <lineage>
        <taxon>Bacteria</taxon>
        <taxon>Bacillati</taxon>
        <taxon>Bacillota</taxon>
        <taxon>Clostridia</taxon>
        <taxon>Christensenellales</taxon>
        <taxon>Christensenellaceae</taxon>
        <taxon>Guopingia</taxon>
    </lineage>
</organism>
<dbReference type="PANTHER" id="PTHR11851">
    <property type="entry name" value="METALLOPROTEASE"/>
    <property type="match status" value="1"/>
</dbReference>
<sequence>MVRENRLSNGVRVYGEYLPDMRSVTIGIWAKAGSVMETQEQNGISHYIEHMLFKGTERRGYQQIAAEIDNIGGQANAFTAKEMTCYYVKVMDERLSVATDVLCDMFCHSVFDAKEMEKEKGVILEEIAMSNDNPEDLAHEKMAETFFAGNAIGKTILGPAENVRRFTREDIREYMDECYYAENVIVAVVGNYDEAWLLDELEKKLGGIQSKGAPLSFPKDELWKPERHYLSIKRDVEQAHVGIVFPAYSFLDPRKYALSAVANLLGGSMSSRLFQKIREEMGMAYSIYCYPAIYSSHGMLAIYAGTSSENAPKAVRAVLEEVKRLKKELITPEELHNTKEQLRGNFILGQESSAAKMNSIGKNVLLGGSPLSEEDVLESLNLVDMDAVREAVDMVFDEEKMTGVFVGAVDHCGEVEDLFS</sequence>